<organism>
    <name type="scientific">Physcomitrium patens</name>
    <name type="common">Spreading-leaved earth moss</name>
    <name type="synonym">Physcomitrella patens</name>
    <dbReference type="NCBI Taxonomy" id="3218"/>
    <lineage>
        <taxon>Eukaryota</taxon>
        <taxon>Viridiplantae</taxon>
        <taxon>Streptophyta</taxon>
        <taxon>Embryophyta</taxon>
        <taxon>Bryophyta</taxon>
        <taxon>Bryophytina</taxon>
        <taxon>Bryopsida</taxon>
        <taxon>Funariidae</taxon>
        <taxon>Funariales</taxon>
        <taxon>Funariaceae</taxon>
        <taxon>Physcomitrium</taxon>
    </lineage>
</organism>
<name>A9U437_PHYPA</name>
<proteinExistence type="predicted"/>
<protein>
    <submittedName>
        <fullName evidence="2">Predicted protein</fullName>
    </submittedName>
</protein>
<evidence type="ECO:0000256" key="1">
    <source>
        <dbReference type="SAM" id="MobiDB-lite"/>
    </source>
</evidence>
<dbReference type="EMBL" id="DS545368">
    <property type="protein sequence ID" value="EDQ49570.1"/>
    <property type="molecule type" value="Genomic_DNA"/>
</dbReference>
<feature type="region of interest" description="Disordered" evidence="1">
    <location>
        <begin position="51"/>
        <end position="70"/>
    </location>
</feature>
<reference evidence="2" key="1">
    <citation type="journal article" date="2008" name="Science">
        <title>The Physcomitrella genome reveals evolutionary insights into the conquest of land by plants.</title>
        <authorList>
            <person name="Rensing S."/>
            <person name="Lang D."/>
            <person name="Zimmer A."/>
            <person name="Terry A."/>
            <person name="Salamov A."/>
            <person name="Shapiro H."/>
            <person name="Nishiyama T."/>
            <person name="Perroud P.-F."/>
            <person name="Lindquist E."/>
            <person name="Kamisugi Y."/>
            <person name="Tanahashi T."/>
            <person name="Sakakibara K."/>
            <person name="Fujita T."/>
            <person name="Oishi K."/>
            <person name="Shin-I T."/>
            <person name="Kuroki Y."/>
            <person name="Toyoda A."/>
            <person name="Suzuki Y."/>
            <person name="Hashimoto A."/>
            <person name="Yamaguchi K."/>
            <person name="Sugano A."/>
            <person name="Kohara Y."/>
            <person name="Fujiyama A."/>
            <person name="Anterola A."/>
            <person name="Aoki S."/>
            <person name="Ashton N."/>
            <person name="Barbazuk W.B."/>
            <person name="Barker E."/>
            <person name="Bennetzen J."/>
            <person name="Bezanilla M."/>
            <person name="Blankenship R."/>
            <person name="Cho S.H."/>
            <person name="Dutcher S."/>
            <person name="Estelle M."/>
            <person name="Fawcett J.A."/>
            <person name="Gundlach H."/>
            <person name="Hanada K."/>
            <person name="Heyl A."/>
            <person name="Hicks K.A."/>
            <person name="Hugh J."/>
            <person name="Lohr M."/>
            <person name="Mayer K."/>
            <person name="Melkozernov A."/>
            <person name="Murata T."/>
            <person name="Nelson D."/>
            <person name="Pils B."/>
            <person name="Prigge M."/>
            <person name="Reiss B."/>
            <person name="Renner T."/>
            <person name="Rombauts S."/>
            <person name="Rushton P."/>
            <person name="Sanderfoot A."/>
            <person name="Schween G."/>
            <person name="Shiu S.-H."/>
            <person name="Stueber K."/>
            <person name="Theodoulou F.L."/>
            <person name="Tu H."/>
            <person name="Van de Peer Y."/>
            <person name="Verrier P.J."/>
            <person name="Waters E."/>
            <person name="Wood A."/>
            <person name="Yang L."/>
            <person name="Cove D."/>
            <person name="Cuming A."/>
            <person name="Hasebe M."/>
            <person name="Lucas S."/>
            <person name="Mishler D.B."/>
            <person name="Reski R."/>
            <person name="Grigoriev I."/>
            <person name="Quatrano R.S."/>
            <person name="Boore J.L."/>
        </authorList>
    </citation>
    <scope>NUCLEOTIDE SEQUENCE [LARGE SCALE GENOMIC DNA]</scope>
</reference>
<evidence type="ECO:0000313" key="2">
    <source>
        <dbReference type="EMBL" id="EDQ49570.1"/>
    </source>
</evidence>
<accession>A9U437</accession>
<feature type="compositionally biased region" description="Basic and acidic residues" evidence="1">
    <location>
        <begin position="51"/>
        <end position="60"/>
    </location>
</feature>
<gene>
    <name evidence="2" type="ORF">PHYPADRAFT_101685</name>
</gene>
<sequence length="111" mass="12516">MDSDCDCASQEETMELKNLPAKPAKGWLRRRTIVLSESCWGTRKNRMEAVDCSSAEDRVPQRPSSSSLGTHFQRVSMSQLPFHHLVVRGQGARFCNEELVNITAFDCGQQE</sequence>
<dbReference type="AlphaFoldDB" id="A9U437"/>